<feature type="chain" id="PRO_5020921437" evidence="2">
    <location>
        <begin position="20"/>
        <end position="230"/>
    </location>
</feature>
<keyword evidence="1" id="KW-0472">Membrane</keyword>
<evidence type="ECO:0000256" key="2">
    <source>
        <dbReference type="SAM" id="SignalP"/>
    </source>
</evidence>
<organism evidence="3 4">
    <name type="scientific">Dendrothele bispora (strain CBS 962.96)</name>
    <dbReference type="NCBI Taxonomy" id="1314807"/>
    <lineage>
        <taxon>Eukaryota</taxon>
        <taxon>Fungi</taxon>
        <taxon>Dikarya</taxon>
        <taxon>Basidiomycota</taxon>
        <taxon>Agaricomycotina</taxon>
        <taxon>Agaricomycetes</taxon>
        <taxon>Agaricomycetidae</taxon>
        <taxon>Agaricales</taxon>
        <taxon>Agaricales incertae sedis</taxon>
        <taxon>Dendrothele</taxon>
    </lineage>
</organism>
<protein>
    <submittedName>
        <fullName evidence="3">Uncharacterized protein</fullName>
    </submittedName>
</protein>
<reference evidence="3 4" key="1">
    <citation type="journal article" date="2019" name="Nat. Ecol. Evol.">
        <title>Megaphylogeny resolves global patterns of mushroom evolution.</title>
        <authorList>
            <person name="Varga T."/>
            <person name="Krizsan K."/>
            <person name="Foldi C."/>
            <person name="Dima B."/>
            <person name="Sanchez-Garcia M."/>
            <person name="Sanchez-Ramirez S."/>
            <person name="Szollosi G.J."/>
            <person name="Szarkandi J.G."/>
            <person name="Papp V."/>
            <person name="Albert L."/>
            <person name="Andreopoulos W."/>
            <person name="Angelini C."/>
            <person name="Antonin V."/>
            <person name="Barry K.W."/>
            <person name="Bougher N.L."/>
            <person name="Buchanan P."/>
            <person name="Buyck B."/>
            <person name="Bense V."/>
            <person name="Catcheside P."/>
            <person name="Chovatia M."/>
            <person name="Cooper J."/>
            <person name="Damon W."/>
            <person name="Desjardin D."/>
            <person name="Finy P."/>
            <person name="Geml J."/>
            <person name="Haridas S."/>
            <person name="Hughes K."/>
            <person name="Justo A."/>
            <person name="Karasinski D."/>
            <person name="Kautmanova I."/>
            <person name="Kiss B."/>
            <person name="Kocsube S."/>
            <person name="Kotiranta H."/>
            <person name="LaButti K.M."/>
            <person name="Lechner B.E."/>
            <person name="Liimatainen K."/>
            <person name="Lipzen A."/>
            <person name="Lukacs Z."/>
            <person name="Mihaltcheva S."/>
            <person name="Morgado L.N."/>
            <person name="Niskanen T."/>
            <person name="Noordeloos M.E."/>
            <person name="Ohm R.A."/>
            <person name="Ortiz-Santana B."/>
            <person name="Ovrebo C."/>
            <person name="Racz N."/>
            <person name="Riley R."/>
            <person name="Savchenko A."/>
            <person name="Shiryaev A."/>
            <person name="Soop K."/>
            <person name="Spirin V."/>
            <person name="Szebenyi C."/>
            <person name="Tomsovsky M."/>
            <person name="Tulloss R.E."/>
            <person name="Uehling J."/>
            <person name="Grigoriev I.V."/>
            <person name="Vagvolgyi C."/>
            <person name="Papp T."/>
            <person name="Martin F.M."/>
            <person name="Miettinen O."/>
            <person name="Hibbett D.S."/>
            <person name="Nagy L.G."/>
        </authorList>
    </citation>
    <scope>NUCLEOTIDE SEQUENCE [LARGE SCALE GENOMIC DNA]</scope>
    <source>
        <strain evidence="3 4">CBS 962.96</strain>
    </source>
</reference>
<accession>A0A4S8M4L1</accession>
<keyword evidence="4" id="KW-1185">Reference proteome</keyword>
<name>A0A4S8M4L1_DENBC</name>
<keyword evidence="2" id="KW-0732">Signal</keyword>
<feature type="transmembrane region" description="Helical" evidence="1">
    <location>
        <begin position="177"/>
        <end position="200"/>
    </location>
</feature>
<dbReference type="EMBL" id="ML179161">
    <property type="protein sequence ID" value="THU97136.1"/>
    <property type="molecule type" value="Genomic_DNA"/>
</dbReference>
<feature type="signal peptide" evidence="2">
    <location>
        <begin position="1"/>
        <end position="19"/>
    </location>
</feature>
<evidence type="ECO:0000313" key="4">
    <source>
        <dbReference type="Proteomes" id="UP000297245"/>
    </source>
</evidence>
<dbReference type="AlphaFoldDB" id="A0A4S8M4L1"/>
<keyword evidence="1" id="KW-1133">Transmembrane helix</keyword>
<feature type="transmembrane region" description="Helical" evidence="1">
    <location>
        <begin position="143"/>
        <end position="165"/>
    </location>
</feature>
<dbReference type="Proteomes" id="UP000297245">
    <property type="component" value="Unassembled WGS sequence"/>
</dbReference>
<keyword evidence="1" id="KW-0812">Transmembrane</keyword>
<sequence length="230" mass="23508">MRAAVSLFATFACAAFTYAVPIQADVNALNVANVHANVPVPLPVNAKVDADVAGVAKAHVATRDCDCTTIPNIIVDLTESLKPLAVQLNSLTAENCTLSIVEPIVNDIKGVLSTAISDVQGLVGQPVGTLLKTVDSVLSVTDVLGLVGTLLQIVFGAVSAVLKLVHGLADEGAICKLLGEVLTLVGQLLQLVTGIVGGLLNLLLPLLTPVLSIITQLGVTQAFSGLGLPL</sequence>
<dbReference type="OrthoDB" id="3265564at2759"/>
<gene>
    <name evidence="3" type="ORF">K435DRAFT_857841</name>
</gene>
<proteinExistence type="predicted"/>
<evidence type="ECO:0000256" key="1">
    <source>
        <dbReference type="SAM" id="Phobius"/>
    </source>
</evidence>
<evidence type="ECO:0000313" key="3">
    <source>
        <dbReference type="EMBL" id="THU97136.1"/>
    </source>
</evidence>